<dbReference type="RefSeq" id="XP_003197783.1">
    <property type="nucleotide sequence ID" value="XM_003197735.7"/>
</dbReference>
<dbReference type="GlyGen" id="A0A8M1RN62">
    <property type="glycosylation" value="1 site"/>
</dbReference>
<evidence type="ECO:0000259" key="4">
    <source>
        <dbReference type="PROSITE" id="PS00128"/>
    </source>
</evidence>
<feature type="compositionally biased region" description="Low complexity" evidence="2">
    <location>
        <begin position="146"/>
        <end position="195"/>
    </location>
</feature>
<feature type="chain" id="PRO_5035452240" description="Glycosyl hydrolases family 22 (GH22) domain-containing protein" evidence="3">
    <location>
        <begin position="26"/>
        <end position="350"/>
    </location>
</feature>
<dbReference type="Pfam" id="PF00062">
    <property type="entry name" value="Lys"/>
    <property type="match status" value="1"/>
</dbReference>
<evidence type="ECO:0000256" key="3">
    <source>
        <dbReference type="SAM" id="SignalP"/>
    </source>
</evidence>
<dbReference type="PANTHER" id="PTHR11407">
    <property type="entry name" value="LYSOZYME C"/>
    <property type="match status" value="1"/>
</dbReference>
<keyword evidence="1" id="KW-1015">Disulfide bond</keyword>
<dbReference type="GeneID" id="100536671"/>
<dbReference type="KEGG" id="dre:100536671"/>
<dbReference type="Gene3D" id="1.10.530.10">
    <property type="match status" value="1"/>
</dbReference>
<feature type="signal peptide" evidence="3">
    <location>
        <begin position="1"/>
        <end position="25"/>
    </location>
</feature>
<gene>
    <name evidence="6" type="primary">LOC100536671</name>
</gene>
<accession>A0A8M1RN62</accession>
<protein>
    <recommendedName>
        <fullName evidence="4">Glycosyl hydrolases family 22 (GH22) domain-containing protein</fullName>
    </recommendedName>
</protein>
<feature type="compositionally biased region" description="Basic and acidic residues" evidence="2">
    <location>
        <begin position="119"/>
        <end position="136"/>
    </location>
</feature>
<keyword evidence="5" id="KW-1185">Reference proteome</keyword>
<dbReference type="PROSITE" id="PS51348">
    <property type="entry name" value="GLYCOSYL_HYDROL_F22_2"/>
    <property type="match status" value="1"/>
</dbReference>
<evidence type="ECO:0000313" key="5">
    <source>
        <dbReference type="Proteomes" id="UP000000437"/>
    </source>
</evidence>
<feature type="region of interest" description="Disordered" evidence="2">
    <location>
        <begin position="84"/>
        <end position="256"/>
    </location>
</feature>
<dbReference type="PROSITE" id="PS00128">
    <property type="entry name" value="GLYCOSYL_HYDROL_F22_1"/>
    <property type="match status" value="1"/>
</dbReference>
<keyword evidence="3" id="KW-0732">Signal</keyword>
<proteinExistence type="predicted"/>
<evidence type="ECO:0000256" key="2">
    <source>
        <dbReference type="SAM" id="MobiDB-lite"/>
    </source>
</evidence>
<feature type="domain" description="Glycosyl hydrolases family 22 (GH22)" evidence="4">
    <location>
        <begin position="291"/>
        <end position="309"/>
    </location>
</feature>
<dbReference type="PANTHER" id="PTHR11407:SF69">
    <property type="entry name" value="LYSOZYME C, MILK ISOZYME"/>
    <property type="match status" value="1"/>
</dbReference>
<dbReference type="AlphaFoldDB" id="A0A8M1RN62"/>
<sequence>MKSITPVKMLSACALILLAFSVTDGLIMTKCELKAKLDAAQFQQIMANGQKIPVNNLIARLVCMANSTAFNTSSVKVIALNSKQKRSAPNPAKPPAQGPAHAVAQNTSRDPPHNASEAPAHDSEAPPHNASKDPHHNASNAQPHNASKAPPRAPASKAPPRAPASKASPRAPASKAPPRAPASKAPPRAPASKAPPRAPESKAPPRAPASKAPPQGAHKAVIHDASKAPPSRVPPQVPTGRNPEGPTKAPHSYGNETQYPQPKAMERLYGVFQLSDQLACVSGMVPSLNICNMNCNALLDDDLTNDIACLKTLMNSMNAKVNPTSLKIANMLLAKECRSVVPSKIFANCA</sequence>
<dbReference type="InterPro" id="IPR019799">
    <property type="entry name" value="Glyco_hydro_22_CS"/>
</dbReference>
<name>A0A8M1RN62_DANRE</name>
<evidence type="ECO:0000256" key="1">
    <source>
        <dbReference type="ARBA" id="ARBA00023157"/>
    </source>
</evidence>
<dbReference type="InterPro" id="IPR023346">
    <property type="entry name" value="Lysozyme-like_dom_sf"/>
</dbReference>
<dbReference type="SUPFAM" id="SSF53955">
    <property type="entry name" value="Lysozyme-like"/>
    <property type="match status" value="1"/>
</dbReference>
<dbReference type="OrthoDB" id="17373at2759"/>
<dbReference type="InterPro" id="IPR001916">
    <property type="entry name" value="Glyco_hydro_22"/>
</dbReference>
<reference evidence="6" key="1">
    <citation type="submission" date="2025-08" db="UniProtKB">
        <authorList>
            <consortium name="RefSeq"/>
        </authorList>
    </citation>
    <scope>IDENTIFICATION</scope>
    <source>
        <strain evidence="6">Tuebingen</strain>
        <tissue evidence="6">Fibroblasts and whole tissue</tissue>
    </source>
</reference>
<evidence type="ECO:0000313" key="6">
    <source>
        <dbReference type="RefSeq" id="XP_003197783.1"/>
    </source>
</evidence>
<organism evidence="5 6">
    <name type="scientific">Danio rerio</name>
    <name type="common">Zebrafish</name>
    <name type="synonym">Brachydanio rerio</name>
    <dbReference type="NCBI Taxonomy" id="7955"/>
    <lineage>
        <taxon>Eukaryota</taxon>
        <taxon>Metazoa</taxon>
        <taxon>Chordata</taxon>
        <taxon>Craniata</taxon>
        <taxon>Vertebrata</taxon>
        <taxon>Euteleostomi</taxon>
        <taxon>Actinopterygii</taxon>
        <taxon>Neopterygii</taxon>
        <taxon>Teleostei</taxon>
        <taxon>Ostariophysi</taxon>
        <taxon>Cypriniformes</taxon>
        <taxon>Danionidae</taxon>
        <taxon>Danioninae</taxon>
        <taxon>Danio</taxon>
    </lineage>
</organism>
<dbReference type="Proteomes" id="UP000000437">
    <property type="component" value="Chromosome 1"/>
</dbReference>